<dbReference type="GO" id="GO:0034485">
    <property type="term" value="F:phosphatidylinositol-3,4,5-trisphosphate 5-phosphatase activity"/>
    <property type="evidence" value="ECO:0007669"/>
    <property type="project" value="UniProtKB-EC"/>
</dbReference>
<dbReference type="InterPro" id="IPR057509">
    <property type="entry name" value="C2_SHIP1-2_2nd"/>
</dbReference>
<dbReference type="EC" id="3.1.3.86" evidence="4"/>
<comment type="subcellular location">
    <subcellularLocation>
        <location evidence="2">Cytoplasm</location>
        <location evidence="2">Cytoskeleton</location>
    </subcellularLocation>
    <subcellularLocation>
        <location evidence="1">Membrane</location>
        <topology evidence="1">Peripheral membrane protein</topology>
    </subcellularLocation>
</comment>
<evidence type="ECO:0000256" key="5">
    <source>
        <dbReference type="ARBA" id="ARBA00022553"/>
    </source>
</evidence>
<evidence type="ECO:0000256" key="11">
    <source>
        <dbReference type="PROSITE-ProRule" id="PRU00191"/>
    </source>
</evidence>
<evidence type="ECO:0000256" key="3">
    <source>
        <dbReference type="ARBA" id="ARBA00008734"/>
    </source>
</evidence>
<reference evidence="14" key="1">
    <citation type="journal article" date="2004" name="Nature">
        <title>Genome duplication in the teleost fish Tetraodon nigroviridis reveals the early vertebrate proto-karyotype.</title>
        <authorList>
            <person name="Jaillon O."/>
            <person name="Aury J.-M."/>
            <person name="Brunet F."/>
            <person name="Petit J.-L."/>
            <person name="Stange-Thomann N."/>
            <person name="Mauceli E."/>
            <person name="Bouneau L."/>
            <person name="Fischer C."/>
            <person name="Ozouf-Costaz C."/>
            <person name="Bernot A."/>
            <person name="Nicaud S."/>
            <person name="Jaffe D."/>
            <person name="Fisher S."/>
            <person name="Lutfalla G."/>
            <person name="Dossat C."/>
            <person name="Segurens B."/>
            <person name="Dasilva C."/>
            <person name="Salanoubat M."/>
            <person name="Levy M."/>
            <person name="Boudet N."/>
            <person name="Castellano S."/>
            <person name="Anthouard V."/>
            <person name="Jubin C."/>
            <person name="Castelli V."/>
            <person name="Katinka M."/>
            <person name="Vacherie B."/>
            <person name="Biemont C."/>
            <person name="Skalli Z."/>
            <person name="Cattolico L."/>
            <person name="Poulain J."/>
            <person name="De Berardinis V."/>
            <person name="Cruaud C."/>
            <person name="Duprat S."/>
            <person name="Brottier P."/>
            <person name="Coutanceau J.-P."/>
            <person name="Gouzy J."/>
            <person name="Parra G."/>
            <person name="Lardier G."/>
            <person name="Chapple C."/>
            <person name="McKernan K.J."/>
            <person name="McEwan P."/>
            <person name="Bosak S."/>
            <person name="Kellis M."/>
            <person name="Volff J.-N."/>
            <person name="Guigo R."/>
            <person name="Zody M.C."/>
            <person name="Mesirov J."/>
            <person name="Lindblad-Toh K."/>
            <person name="Birren B."/>
            <person name="Nusbaum C."/>
            <person name="Kahn D."/>
            <person name="Robinson-Rechavi M."/>
            <person name="Laudet V."/>
            <person name="Schachter V."/>
            <person name="Quetier F."/>
            <person name="Saurin W."/>
            <person name="Scarpelli C."/>
            <person name="Wincker P."/>
            <person name="Lander E.S."/>
            <person name="Weissenbach J."/>
            <person name="Roest Crollius H."/>
        </authorList>
    </citation>
    <scope>NUCLEOTIDE SEQUENCE [LARGE SCALE GENOMIC DNA]</scope>
</reference>
<keyword evidence="10" id="KW-0963">Cytoplasm</keyword>
<dbReference type="InterPro" id="IPR000300">
    <property type="entry name" value="IPPc"/>
</dbReference>
<keyword evidence="8 11" id="KW-0727">SH2 domain</keyword>
<dbReference type="GO" id="GO:0005856">
    <property type="term" value="C:cytoskeleton"/>
    <property type="evidence" value="ECO:0007669"/>
    <property type="project" value="UniProtKB-SubCell"/>
</dbReference>
<keyword evidence="5" id="KW-0597">Phosphoprotein</keyword>
<dbReference type="EMBL" id="CAAE01015008">
    <property type="protein sequence ID" value="CAG09808.1"/>
    <property type="molecule type" value="Genomic_DNA"/>
</dbReference>
<evidence type="ECO:0000256" key="8">
    <source>
        <dbReference type="ARBA" id="ARBA00022999"/>
    </source>
</evidence>
<dbReference type="PANTHER" id="PTHR46051">
    <property type="entry name" value="SH2 DOMAIN-CONTAINING PROTEIN"/>
    <property type="match status" value="1"/>
</dbReference>
<dbReference type="GO" id="GO:0050776">
    <property type="term" value="P:regulation of immune response"/>
    <property type="evidence" value="ECO:0007669"/>
    <property type="project" value="TreeGrafter"/>
</dbReference>
<keyword evidence="7" id="KW-0391">Immunity</keyword>
<dbReference type="GO" id="GO:0016020">
    <property type="term" value="C:membrane"/>
    <property type="evidence" value="ECO:0007669"/>
    <property type="project" value="UniProtKB-SubCell"/>
</dbReference>
<dbReference type="GO" id="GO:0046856">
    <property type="term" value="P:phosphatidylinositol dephosphorylation"/>
    <property type="evidence" value="ECO:0007669"/>
    <property type="project" value="InterPro"/>
</dbReference>
<dbReference type="InterPro" id="IPR000980">
    <property type="entry name" value="SH2"/>
</dbReference>
<dbReference type="GO" id="GO:0004445">
    <property type="term" value="F:inositol-polyphosphate 5-phosphatase activity"/>
    <property type="evidence" value="ECO:0007669"/>
    <property type="project" value="TreeGrafter"/>
</dbReference>
<name>Q4RP74_TETNG</name>
<comment type="similarity">
    <text evidence="3">Belongs to the inositol 1,4,5-trisphosphate 5-phosphatase family.</text>
</comment>
<dbReference type="KEGG" id="tng:GSTEN00031238G001"/>
<feature type="domain" description="SH2" evidence="13">
    <location>
        <begin position="14"/>
        <end position="110"/>
    </location>
</feature>
<dbReference type="PROSITE" id="PS50001">
    <property type="entry name" value="SH2"/>
    <property type="match status" value="1"/>
</dbReference>
<dbReference type="GO" id="GO:0005829">
    <property type="term" value="C:cytosol"/>
    <property type="evidence" value="ECO:0007669"/>
    <property type="project" value="TreeGrafter"/>
</dbReference>
<dbReference type="SMART" id="SM00252">
    <property type="entry name" value="SH2"/>
    <property type="match status" value="1"/>
</dbReference>
<dbReference type="SUPFAM" id="SSF55550">
    <property type="entry name" value="SH2 domain"/>
    <property type="match status" value="1"/>
</dbReference>
<feature type="region of interest" description="Disordered" evidence="12">
    <location>
        <begin position="278"/>
        <end position="301"/>
    </location>
</feature>
<evidence type="ECO:0000256" key="10">
    <source>
        <dbReference type="ARBA" id="ARBA00023212"/>
    </source>
</evidence>
<dbReference type="PRINTS" id="PR00401">
    <property type="entry name" value="SH2DOMAIN"/>
</dbReference>
<dbReference type="PANTHER" id="PTHR46051:SF8">
    <property type="entry name" value="PHOSPHATIDYLINOSITOL 3,4,5-TRISPHOSPHATE 5-PHOSPHATASE 2B"/>
    <property type="match status" value="1"/>
</dbReference>
<dbReference type="Pfam" id="PF24147">
    <property type="entry name" value="C2_SHIP1-2_2nd"/>
    <property type="match status" value="1"/>
</dbReference>
<dbReference type="Gene3D" id="3.30.505.10">
    <property type="entry name" value="SH2 domain"/>
    <property type="match status" value="1"/>
</dbReference>
<dbReference type="OrthoDB" id="7862313at2759"/>
<accession>Q4RP74</accession>
<protein>
    <recommendedName>
        <fullName evidence="4">phosphatidylinositol-3,4,5-trisphosphate 5-phosphatase</fullName>
        <ecNumber evidence="4">3.1.3.86</ecNumber>
    </recommendedName>
</protein>
<dbReference type="AlphaFoldDB" id="Q4RP74"/>
<feature type="non-terminal residue" evidence="14">
    <location>
        <position position="1"/>
    </location>
</feature>
<evidence type="ECO:0000256" key="12">
    <source>
        <dbReference type="SAM" id="MobiDB-lite"/>
    </source>
</evidence>
<feature type="compositionally biased region" description="Polar residues" evidence="12">
    <location>
        <begin position="942"/>
        <end position="968"/>
    </location>
</feature>
<evidence type="ECO:0000256" key="6">
    <source>
        <dbReference type="ARBA" id="ARBA00022801"/>
    </source>
</evidence>
<sequence>GPRSTLTAMATAVWYHRDISRVQAEELLARAGKDGSYLVRDSESVPGAYALCLLFQRHVHTYRILPDADGLLAVQTTQGVQVNCFRTLEDLVFGYQQPHKGLVSPLLYGVPRDMDIGDESSDDEKPPPVSSFVYTPSVPAAPTKPAPLTLFLDRFQELNTCSSSNEVVSHLKDYLSSELPLDIENVHKGAATLRHLRCALGTACQGLHGEIDLTLSSLETLAKVFDHPNCSSTQNKGQGPEMEMDSLLCKISALVSLLSSLEQRVLKALQEAVSNHNLAVQQSPPPPEPTPPNATPVKTPTRALPVNSFQVKMKYGRQTVSVDVDSGVLLFDRKAVSIGVERISHERILQIVKLQSKIRMVIDSHRNTPREMMFESVRVRKINPQMEPLSPLPASHEITPVCQKRDAFCHLLQLMKTRHSQQREPDVISVFVGTWNMGGSPPPRALQTWMTCCGLGHTPDEATALLPHDIYAVGTQENPQGEKEWSEHIKATLRSYTHIEFKQVAVQSLWNMRLAVFVKPEHEARVSHVNTASVRTGLGNTLGNKGAVGVSFLFNGTSFGFVNCHLTSGSEKILRCVVRKCKNTHIRTKPMMFYIYFLRYIVIRRNQNFMDILRLLCLGEKHSTFDIGLRFTHLFWCGDLNYRLDLEVQDILKHVSRRAFDELMCADQLTRERHKRKAFLNFNEEKITFPPTYRYERGSRDCYLWQKYKTSGVRVNVPSWCDRILWKSYPETHITCTAYGCTDDIFTSDHSPVFATFEVGVVPPLAAKTDVNRSIERAWIELEGIEAIVKTASKAKFFIEFHSCCLEETRRSSENDSQSCDIPRFLKLGWSFKQLPKVRSSLVNVCCLESSIHFVSPRLFQLLPVMSDLEYLQDQHLLLSVKSCDGFESYGPHQLLPSYLPATTPIPPTSLLKGFQWAAGRTTLLPLKEKTLRWSGLERRPCSSQKSQGTTDESVGGQTSQRSKSLPF</sequence>
<keyword evidence="9" id="KW-0472">Membrane</keyword>
<organism evidence="14">
    <name type="scientific">Tetraodon nigroviridis</name>
    <name type="common">Spotted green pufferfish</name>
    <name type="synonym">Chelonodon nigroviridis</name>
    <dbReference type="NCBI Taxonomy" id="99883"/>
    <lineage>
        <taxon>Eukaryota</taxon>
        <taxon>Metazoa</taxon>
        <taxon>Chordata</taxon>
        <taxon>Craniata</taxon>
        <taxon>Vertebrata</taxon>
        <taxon>Euteleostomi</taxon>
        <taxon>Actinopterygii</taxon>
        <taxon>Neopterygii</taxon>
        <taxon>Teleostei</taxon>
        <taxon>Neoteleostei</taxon>
        <taxon>Acanthomorphata</taxon>
        <taxon>Eupercaria</taxon>
        <taxon>Tetraodontiformes</taxon>
        <taxon>Tetradontoidea</taxon>
        <taxon>Tetraodontidae</taxon>
        <taxon>Tetraodon</taxon>
    </lineage>
</organism>
<evidence type="ECO:0000256" key="4">
    <source>
        <dbReference type="ARBA" id="ARBA00012981"/>
    </source>
</evidence>
<keyword evidence="10" id="KW-0206">Cytoskeleton</keyword>
<dbReference type="CDD" id="cd10343">
    <property type="entry name" value="SH2_SHIP"/>
    <property type="match status" value="1"/>
</dbReference>
<dbReference type="Pfam" id="PF00017">
    <property type="entry name" value="SH2"/>
    <property type="match status" value="1"/>
</dbReference>
<dbReference type="GO" id="GO:0043569">
    <property type="term" value="P:negative regulation of insulin-like growth factor receptor signaling pathway"/>
    <property type="evidence" value="ECO:0007669"/>
    <property type="project" value="TreeGrafter"/>
</dbReference>
<keyword evidence="6" id="KW-0378">Hydrolase</keyword>
<dbReference type="Pfam" id="PF22669">
    <property type="entry name" value="Exo_endo_phos2"/>
    <property type="match status" value="1"/>
</dbReference>
<comment type="caution">
    <text evidence="14">The sequence shown here is derived from an EMBL/GenBank/DDBJ whole genome shotgun (WGS) entry which is preliminary data.</text>
</comment>
<evidence type="ECO:0000256" key="1">
    <source>
        <dbReference type="ARBA" id="ARBA00004170"/>
    </source>
</evidence>
<evidence type="ECO:0000256" key="2">
    <source>
        <dbReference type="ARBA" id="ARBA00004245"/>
    </source>
</evidence>
<dbReference type="SUPFAM" id="SSF56219">
    <property type="entry name" value="DNase I-like"/>
    <property type="match status" value="1"/>
</dbReference>
<evidence type="ECO:0000256" key="7">
    <source>
        <dbReference type="ARBA" id="ARBA00022859"/>
    </source>
</evidence>
<reference evidence="14" key="2">
    <citation type="submission" date="2004-02" db="EMBL/GenBank/DDBJ databases">
        <authorList>
            <consortium name="Genoscope"/>
            <consortium name="Whitehead Institute Centre for Genome Research"/>
        </authorList>
    </citation>
    <scope>NUCLEOTIDE SEQUENCE</scope>
</reference>
<dbReference type="InterPro" id="IPR036691">
    <property type="entry name" value="Endo/exonu/phosph_ase_sf"/>
</dbReference>
<proteinExistence type="inferred from homology"/>
<feature type="compositionally biased region" description="Pro residues" evidence="12">
    <location>
        <begin position="283"/>
        <end position="294"/>
    </location>
</feature>
<evidence type="ECO:0000256" key="9">
    <source>
        <dbReference type="ARBA" id="ARBA00023136"/>
    </source>
</evidence>
<feature type="region of interest" description="Disordered" evidence="12">
    <location>
        <begin position="936"/>
        <end position="968"/>
    </location>
</feature>
<dbReference type="InterPro" id="IPR036860">
    <property type="entry name" value="SH2_dom_sf"/>
</dbReference>
<evidence type="ECO:0000313" key="14">
    <source>
        <dbReference type="EMBL" id="CAG09808.1"/>
    </source>
</evidence>
<gene>
    <name evidence="14" type="ORF">GSTENG00031238001</name>
</gene>
<dbReference type="SMART" id="SM00128">
    <property type="entry name" value="IPPc"/>
    <property type="match status" value="1"/>
</dbReference>
<evidence type="ECO:0000259" key="13">
    <source>
        <dbReference type="PROSITE" id="PS50001"/>
    </source>
</evidence>
<dbReference type="GO" id="GO:0002376">
    <property type="term" value="P:immune system process"/>
    <property type="evidence" value="ECO:0007669"/>
    <property type="project" value="UniProtKB-KW"/>
</dbReference>
<dbReference type="Gene3D" id="3.60.10.10">
    <property type="entry name" value="Endonuclease/exonuclease/phosphatase"/>
    <property type="match status" value="1"/>
</dbReference>